<name>A0A0C3M7E3_9AGAM</name>
<sequence length="69" mass="6902">MPAEGDAGGVKDKVGAILSTAEGLLLLSLVEVDERAVVKDSTDGELARVIGGSWGIDGRDVIGGGFGFG</sequence>
<evidence type="ECO:0000313" key="2">
    <source>
        <dbReference type="Proteomes" id="UP000054248"/>
    </source>
</evidence>
<accession>A0A0C3M7E3</accession>
<evidence type="ECO:0000313" key="1">
    <source>
        <dbReference type="EMBL" id="KIO29612.1"/>
    </source>
</evidence>
<reference evidence="2" key="2">
    <citation type="submission" date="2015-01" db="EMBL/GenBank/DDBJ databases">
        <title>Evolutionary Origins and Diversification of the Mycorrhizal Mutualists.</title>
        <authorList>
            <consortium name="DOE Joint Genome Institute"/>
            <consortium name="Mycorrhizal Genomics Consortium"/>
            <person name="Kohler A."/>
            <person name="Kuo A."/>
            <person name="Nagy L.G."/>
            <person name="Floudas D."/>
            <person name="Copeland A."/>
            <person name="Barry K.W."/>
            <person name="Cichocki N."/>
            <person name="Veneault-Fourrey C."/>
            <person name="LaButti K."/>
            <person name="Lindquist E.A."/>
            <person name="Lipzen A."/>
            <person name="Lundell T."/>
            <person name="Morin E."/>
            <person name="Murat C."/>
            <person name="Riley R."/>
            <person name="Ohm R."/>
            <person name="Sun H."/>
            <person name="Tunlid A."/>
            <person name="Henrissat B."/>
            <person name="Grigoriev I.V."/>
            <person name="Hibbett D.S."/>
            <person name="Martin F."/>
        </authorList>
    </citation>
    <scope>NUCLEOTIDE SEQUENCE [LARGE SCALE GENOMIC DNA]</scope>
    <source>
        <strain evidence="2">MUT 4182</strain>
    </source>
</reference>
<dbReference type="HOGENOM" id="CLU_2777766_0_0_1"/>
<dbReference type="EMBL" id="KN822981">
    <property type="protein sequence ID" value="KIO29612.1"/>
    <property type="molecule type" value="Genomic_DNA"/>
</dbReference>
<gene>
    <name evidence="1" type="ORF">M407DRAFT_242571</name>
</gene>
<organism evidence="1 2">
    <name type="scientific">Tulasnella calospora MUT 4182</name>
    <dbReference type="NCBI Taxonomy" id="1051891"/>
    <lineage>
        <taxon>Eukaryota</taxon>
        <taxon>Fungi</taxon>
        <taxon>Dikarya</taxon>
        <taxon>Basidiomycota</taxon>
        <taxon>Agaricomycotina</taxon>
        <taxon>Agaricomycetes</taxon>
        <taxon>Cantharellales</taxon>
        <taxon>Tulasnellaceae</taxon>
        <taxon>Tulasnella</taxon>
    </lineage>
</organism>
<protein>
    <submittedName>
        <fullName evidence="1">Uncharacterized protein</fullName>
    </submittedName>
</protein>
<dbReference type="AlphaFoldDB" id="A0A0C3M7E3"/>
<reference evidence="1 2" key="1">
    <citation type="submission" date="2014-04" db="EMBL/GenBank/DDBJ databases">
        <authorList>
            <consortium name="DOE Joint Genome Institute"/>
            <person name="Kuo A."/>
            <person name="Girlanda M."/>
            <person name="Perotto S."/>
            <person name="Kohler A."/>
            <person name="Nagy L.G."/>
            <person name="Floudas D."/>
            <person name="Copeland A."/>
            <person name="Barry K.W."/>
            <person name="Cichocki N."/>
            <person name="Veneault-Fourrey C."/>
            <person name="LaButti K."/>
            <person name="Lindquist E.A."/>
            <person name="Lipzen A."/>
            <person name="Lundell T."/>
            <person name="Morin E."/>
            <person name="Murat C."/>
            <person name="Sun H."/>
            <person name="Tunlid A."/>
            <person name="Henrissat B."/>
            <person name="Grigoriev I.V."/>
            <person name="Hibbett D.S."/>
            <person name="Martin F."/>
            <person name="Nordberg H.P."/>
            <person name="Cantor M.N."/>
            <person name="Hua S.X."/>
        </authorList>
    </citation>
    <scope>NUCLEOTIDE SEQUENCE [LARGE SCALE GENOMIC DNA]</scope>
    <source>
        <strain evidence="1 2">MUT 4182</strain>
    </source>
</reference>
<keyword evidence="2" id="KW-1185">Reference proteome</keyword>
<dbReference type="Proteomes" id="UP000054248">
    <property type="component" value="Unassembled WGS sequence"/>
</dbReference>
<proteinExistence type="predicted"/>